<protein>
    <submittedName>
        <fullName evidence="2">Uncharacterized protein</fullName>
    </submittedName>
</protein>
<feature type="transmembrane region" description="Helical" evidence="1">
    <location>
        <begin position="81"/>
        <end position="98"/>
    </location>
</feature>
<organism evidence="2 3">
    <name type="scientific">Triparma columacea</name>
    <dbReference type="NCBI Taxonomy" id="722753"/>
    <lineage>
        <taxon>Eukaryota</taxon>
        <taxon>Sar</taxon>
        <taxon>Stramenopiles</taxon>
        <taxon>Ochrophyta</taxon>
        <taxon>Bolidophyceae</taxon>
        <taxon>Parmales</taxon>
        <taxon>Triparmaceae</taxon>
        <taxon>Triparma</taxon>
    </lineage>
</organism>
<comment type="caution">
    <text evidence="2">The sequence shown here is derived from an EMBL/GenBank/DDBJ whole genome shotgun (WGS) entry which is preliminary data.</text>
</comment>
<feature type="transmembrane region" description="Helical" evidence="1">
    <location>
        <begin position="6"/>
        <end position="25"/>
    </location>
</feature>
<name>A0A9W7LBP4_9STRA</name>
<dbReference type="EMBL" id="BRYA01001490">
    <property type="protein sequence ID" value="GMI44709.1"/>
    <property type="molecule type" value="Genomic_DNA"/>
</dbReference>
<proteinExistence type="predicted"/>
<evidence type="ECO:0000313" key="2">
    <source>
        <dbReference type="EMBL" id="GMI44709.1"/>
    </source>
</evidence>
<reference evidence="3" key="1">
    <citation type="journal article" date="2023" name="Commun. Biol.">
        <title>Genome analysis of Parmales, the sister group of diatoms, reveals the evolutionary specialization of diatoms from phago-mixotrophs to photoautotrophs.</title>
        <authorList>
            <person name="Ban H."/>
            <person name="Sato S."/>
            <person name="Yoshikawa S."/>
            <person name="Yamada K."/>
            <person name="Nakamura Y."/>
            <person name="Ichinomiya M."/>
            <person name="Sato N."/>
            <person name="Blanc-Mathieu R."/>
            <person name="Endo H."/>
            <person name="Kuwata A."/>
            <person name="Ogata H."/>
        </authorList>
    </citation>
    <scope>NUCLEOTIDE SEQUENCE [LARGE SCALE GENOMIC DNA]</scope>
</reference>
<keyword evidence="1" id="KW-0812">Transmembrane</keyword>
<gene>
    <name evidence="2" type="ORF">TrCOL_g7735</name>
</gene>
<evidence type="ECO:0000313" key="3">
    <source>
        <dbReference type="Proteomes" id="UP001165065"/>
    </source>
</evidence>
<sequence length="371" mass="40466">MAVFSLHSVLFCFVAKLTTSLDDLIWLSPFLAKATRPQRLVYSQIYLSVCIIVTMLAFSFANLITLLIHSTSPSSDSYWNANRFLALAASFGLAVMAWKEWREWREARMERKREEIRREAGVEMGPRRGRQEQGIEYEDRFSIGGAEENDWEEGGGAEGVGVTEGGEGVWRRNEEFEEGELGSTGRGRTSPERYVEGSILTKGDKEKGEKRGYKMLEEASPGFQGGEPEVTVGGGQGGGGIKIKFSGHCDVEGGGGLGGLTDDDTDDEDVEAMIREASKSYWRMFTVTIMGTLDDMLVFIALVSGTGNEESSKSINALSLLVGSTAAAACVVGASLGLSRVRCFRRGMKKVPMWGLLAGISVYVLIIGMIE</sequence>
<feature type="transmembrane region" description="Helical" evidence="1">
    <location>
        <begin position="281"/>
        <end position="303"/>
    </location>
</feature>
<feature type="transmembrane region" description="Helical" evidence="1">
    <location>
        <begin position="351"/>
        <end position="370"/>
    </location>
</feature>
<keyword evidence="1" id="KW-0472">Membrane</keyword>
<feature type="transmembrane region" description="Helical" evidence="1">
    <location>
        <begin position="315"/>
        <end position="339"/>
    </location>
</feature>
<keyword evidence="1" id="KW-1133">Transmembrane helix</keyword>
<accession>A0A9W7LBP4</accession>
<dbReference type="AlphaFoldDB" id="A0A9W7LBP4"/>
<feature type="transmembrane region" description="Helical" evidence="1">
    <location>
        <begin position="45"/>
        <end position="69"/>
    </location>
</feature>
<keyword evidence="3" id="KW-1185">Reference proteome</keyword>
<evidence type="ECO:0000256" key="1">
    <source>
        <dbReference type="SAM" id="Phobius"/>
    </source>
</evidence>
<dbReference type="Proteomes" id="UP001165065">
    <property type="component" value="Unassembled WGS sequence"/>
</dbReference>
<dbReference type="OrthoDB" id="207113at2759"/>